<dbReference type="Gene3D" id="3.15.10.30">
    <property type="entry name" value="Haemolymph juvenile hormone binding protein"/>
    <property type="match status" value="1"/>
</dbReference>
<gene>
    <name evidence="2" type="primary">LOC113505928</name>
</gene>
<organism evidence="1 2">
    <name type="scientific">Trichoplusia ni</name>
    <name type="common">Cabbage looper</name>
    <dbReference type="NCBI Taxonomy" id="7111"/>
    <lineage>
        <taxon>Eukaryota</taxon>
        <taxon>Metazoa</taxon>
        <taxon>Ecdysozoa</taxon>
        <taxon>Arthropoda</taxon>
        <taxon>Hexapoda</taxon>
        <taxon>Insecta</taxon>
        <taxon>Pterygota</taxon>
        <taxon>Neoptera</taxon>
        <taxon>Endopterygota</taxon>
        <taxon>Lepidoptera</taxon>
        <taxon>Glossata</taxon>
        <taxon>Ditrysia</taxon>
        <taxon>Noctuoidea</taxon>
        <taxon>Noctuidae</taxon>
        <taxon>Plusiinae</taxon>
        <taxon>Trichoplusia</taxon>
    </lineage>
</organism>
<dbReference type="RefSeq" id="XP_026744606.1">
    <property type="nucleotide sequence ID" value="XM_026888805.1"/>
</dbReference>
<accession>A0A7E5WWR6</accession>
<proteinExistence type="predicted"/>
<keyword evidence="1" id="KW-1185">Reference proteome</keyword>
<dbReference type="OrthoDB" id="7251644at2759"/>
<dbReference type="GeneID" id="113505928"/>
<dbReference type="AlphaFoldDB" id="A0A7E5WWR6"/>
<evidence type="ECO:0000313" key="1">
    <source>
        <dbReference type="Proteomes" id="UP000322000"/>
    </source>
</evidence>
<dbReference type="KEGG" id="tnl:113505928"/>
<evidence type="ECO:0000313" key="2">
    <source>
        <dbReference type="RefSeq" id="XP_026744606.1"/>
    </source>
</evidence>
<name>A0A7E5WWR6_TRINI</name>
<protein>
    <submittedName>
        <fullName evidence="2">Uncharacterized protein LOC113505928</fullName>
    </submittedName>
</protein>
<reference evidence="2" key="1">
    <citation type="submission" date="2025-08" db="UniProtKB">
        <authorList>
            <consortium name="RefSeq"/>
        </authorList>
    </citation>
    <scope>IDENTIFICATION</scope>
</reference>
<dbReference type="InterPro" id="IPR038606">
    <property type="entry name" value="To_sf"/>
</dbReference>
<dbReference type="InParanoid" id="A0A7E5WWR6"/>
<sequence>METDDDDYVENFTTINIETPELKFVMNNCELSGIGNCTTNGTINNLKNSYFDQHYWCPHFSIRSDYEASGQIGNVTVKGSGKSLISYYNYNITLRCYLKSNVTFLNLPYAVTNFSLHLKPEGVMLNFSQLNFSKNDKEADGDSNLKNFEETIREPLMRRLVTPYVSRLQLFPLLSGLFNDNTLLDYILKHSSFA</sequence>
<dbReference type="Proteomes" id="UP000322000">
    <property type="component" value="Chromosome 27"/>
</dbReference>
<dbReference type="Pfam" id="PF06585">
    <property type="entry name" value="JHBP"/>
    <property type="match status" value="1"/>
</dbReference>
<dbReference type="InterPro" id="IPR010562">
    <property type="entry name" value="Haemolymph_juvenile_hormone-bd"/>
</dbReference>